<dbReference type="Pfam" id="PF17207">
    <property type="entry name" value="MCM_OB"/>
    <property type="match status" value="1"/>
</dbReference>
<dbReference type="STRING" id="2282107.A0A286ULI2"/>
<keyword evidence="6" id="KW-0479">Metal-binding</keyword>
<dbReference type="SMART" id="SM00350">
    <property type="entry name" value="MCM"/>
    <property type="match status" value="1"/>
</dbReference>
<dbReference type="PROSITE" id="PS00847">
    <property type="entry name" value="MCM_1"/>
    <property type="match status" value="1"/>
</dbReference>
<dbReference type="InterPro" id="IPR033762">
    <property type="entry name" value="MCM_OB"/>
</dbReference>
<dbReference type="SUPFAM" id="SSF52540">
    <property type="entry name" value="P-loop containing nucleoside triphosphate hydrolases"/>
    <property type="match status" value="1"/>
</dbReference>
<dbReference type="GO" id="GO:0006279">
    <property type="term" value="P:premeiotic DNA replication"/>
    <property type="evidence" value="ECO:0007669"/>
    <property type="project" value="UniProtKB-ARBA"/>
</dbReference>
<name>A0A286ULI2_9AGAM</name>
<dbReference type="PRINTS" id="PR01657">
    <property type="entry name" value="MCMFAMILY"/>
</dbReference>
<evidence type="ECO:0000256" key="4">
    <source>
        <dbReference type="ARBA" id="ARBA00018925"/>
    </source>
</evidence>
<proteinExistence type="inferred from homology"/>
<evidence type="ECO:0000313" key="20">
    <source>
        <dbReference type="Proteomes" id="UP000217199"/>
    </source>
</evidence>
<evidence type="ECO:0000256" key="9">
    <source>
        <dbReference type="ARBA" id="ARBA00022801"/>
    </source>
</evidence>
<dbReference type="PANTHER" id="PTHR11630">
    <property type="entry name" value="DNA REPLICATION LICENSING FACTOR MCM FAMILY MEMBER"/>
    <property type="match status" value="1"/>
</dbReference>
<dbReference type="InterPro" id="IPR027417">
    <property type="entry name" value="P-loop_NTPase"/>
</dbReference>
<feature type="compositionally biased region" description="Basic and acidic residues" evidence="17">
    <location>
        <begin position="118"/>
        <end position="129"/>
    </location>
</feature>
<dbReference type="Pfam" id="PF17855">
    <property type="entry name" value="MCM_lid"/>
    <property type="match status" value="1"/>
</dbReference>
<dbReference type="GO" id="GO:0003697">
    <property type="term" value="F:single-stranded DNA binding"/>
    <property type="evidence" value="ECO:0007669"/>
    <property type="project" value="TreeGrafter"/>
</dbReference>
<dbReference type="CDD" id="cd17753">
    <property type="entry name" value="MCM2"/>
    <property type="match status" value="1"/>
</dbReference>
<keyword evidence="15" id="KW-0131">Cell cycle</keyword>
<feature type="region of interest" description="Disordered" evidence="17">
    <location>
        <begin position="118"/>
        <end position="140"/>
    </location>
</feature>
<evidence type="ECO:0000256" key="11">
    <source>
        <dbReference type="ARBA" id="ARBA00022833"/>
    </source>
</evidence>
<evidence type="ECO:0000256" key="10">
    <source>
        <dbReference type="ARBA" id="ARBA00022806"/>
    </source>
</evidence>
<keyword evidence="10" id="KW-0347">Helicase</keyword>
<feature type="compositionally biased region" description="Low complexity" evidence="17">
    <location>
        <begin position="36"/>
        <end position="46"/>
    </location>
</feature>
<feature type="compositionally biased region" description="Acidic residues" evidence="17">
    <location>
        <begin position="49"/>
        <end position="78"/>
    </location>
</feature>
<comment type="similarity">
    <text evidence="2">Belongs to the MCM family.</text>
</comment>
<dbReference type="GO" id="GO:0043138">
    <property type="term" value="F:3'-5' DNA helicase activity"/>
    <property type="evidence" value="ECO:0007669"/>
    <property type="project" value="TreeGrafter"/>
</dbReference>
<dbReference type="InterPro" id="IPR059098">
    <property type="entry name" value="WHD_MCM2"/>
</dbReference>
<dbReference type="Pfam" id="PF23669">
    <property type="entry name" value="WHD_MCM2"/>
    <property type="match status" value="1"/>
</dbReference>
<evidence type="ECO:0000256" key="17">
    <source>
        <dbReference type="SAM" id="MobiDB-lite"/>
    </source>
</evidence>
<dbReference type="Pfam" id="PF12619">
    <property type="entry name" value="MCM2_N"/>
    <property type="match status" value="1"/>
</dbReference>
<evidence type="ECO:0000256" key="8">
    <source>
        <dbReference type="ARBA" id="ARBA00022771"/>
    </source>
</evidence>
<dbReference type="Gene3D" id="3.40.50.300">
    <property type="entry name" value="P-loop containing nucleotide triphosphate hydrolases"/>
    <property type="match status" value="1"/>
</dbReference>
<keyword evidence="8" id="KW-0863">Zinc-finger</keyword>
<evidence type="ECO:0000256" key="3">
    <source>
        <dbReference type="ARBA" id="ARBA00012551"/>
    </source>
</evidence>
<dbReference type="GO" id="GO:0016787">
    <property type="term" value="F:hydrolase activity"/>
    <property type="evidence" value="ECO:0007669"/>
    <property type="project" value="UniProtKB-KW"/>
</dbReference>
<dbReference type="EC" id="3.6.4.12" evidence="3"/>
<dbReference type="OrthoDB" id="844at2759"/>
<evidence type="ECO:0000256" key="2">
    <source>
        <dbReference type="ARBA" id="ARBA00008010"/>
    </source>
</evidence>
<dbReference type="InterPro" id="IPR012340">
    <property type="entry name" value="NA-bd_OB-fold"/>
</dbReference>
<dbReference type="Gene3D" id="3.30.1640.10">
    <property type="entry name" value="mini-chromosome maintenance (MCM) complex, chain A, domain 1"/>
    <property type="match status" value="1"/>
</dbReference>
<dbReference type="GO" id="GO:0000727">
    <property type="term" value="P:double-strand break repair via break-induced replication"/>
    <property type="evidence" value="ECO:0007669"/>
    <property type="project" value="TreeGrafter"/>
</dbReference>
<feature type="domain" description="MCM C-terminal AAA(+) ATPase" evidence="18">
    <location>
        <begin position="494"/>
        <end position="700"/>
    </location>
</feature>
<dbReference type="GO" id="GO:0005524">
    <property type="term" value="F:ATP binding"/>
    <property type="evidence" value="ECO:0007669"/>
    <property type="project" value="UniProtKB-KW"/>
</dbReference>
<dbReference type="InterPro" id="IPR008045">
    <property type="entry name" value="MCM2"/>
</dbReference>
<evidence type="ECO:0000256" key="15">
    <source>
        <dbReference type="ARBA" id="ARBA00023306"/>
    </source>
</evidence>
<keyword evidence="12" id="KW-0067">ATP-binding</keyword>
<dbReference type="PROSITE" id="PS50051">
    <property type="entry name" value="MCM_2"/>
    <property type="match status" value="1"/>
</dbReference>
<dbReference type="GO" id="GO:0042555">
    <property type="term" value="C:MCM complex"/>
    <property type="evidence" value="ECO:0007669"/>
    <property type="project" value="InterPro"/>
</dbReference>
<dbReference type="Proteomes" id="UP000217199">
    <property type="component" value="Unassembled WGS sequence"/>
</dbReference>
<dbReference type="Pfam" id="PF14551">
    <property type="entry name" value="MCM_N"/>
    <property type="match status" value="1"/>
</dbReference>
<evidence type="ECO:0000259" key="18">
    <source>
        <dbReference type="PROSITE" id="PS50051"/>
    </source>
</evidence>
<dbReference type="FunCoup" id="A0A286ULI2">
    <property type="interactions" value="573"/>
</dbReference>
<comment type="caution">
    <text evidence="19">The sequence shown here is derived from an EMBL/GenBank/DDBJ whole genome shotgun (WGS) entry which is preliminary data.</text>
</comment>
<keyword evidence="13" id="KW-0238">DNA-binding</keyword>
<accession>A0A286ULI2</accession>
<reference evidence="19 20" key="1">
    <citation type="journal article" date="2017" name="Mol. Ecol.">
        <title>Comparative and population genomic landscape of Phellinus noxius: A hypervariable fungus causing root rot in trees.</title>
        <authorList>
            <person name="Chung C.L."/>
            <person name="Lee T.J."/>
            <person name="Akiba M."/>
            <person name="Lee H.H."/>
            <person name="Kuo T.H."/>
            <person name="Liu D."/>
            <person name="Ke H.M."/>
            <person name="Yokoi T."/>
            <person name="Roa M.B."/>
            <person name="Lu M.J."/>
            <person name="Chang Y.Y."/>
            <person name="Ann P.J."/>
            <person name="Tsai J.N."/>
            <person name="Chen C.Y."/>
            <person name="Tzean S.S."/>
            <person name="Ota Y."/>
            <person name="Hattori T."/>
            <person name="Sahashi N."/>
            <person name="Liou R.F."/>
            <person name="Kikuchi T."/>
            <person name="Tsai I.J."/>
        </authorList>
    </citation>
    <scope>NUCLEOTIDE SEQUENCE [LARGE SCALE GENOMIC DNA]</scope>
    <source>
        <strain evidence="19 20">FFPRI411160</strain>
    </source>
</reference>
<dbReference type="FunFam" id="2.20.28.10:FF:000002">
    <property type="entry name" value="DNA helicase"/>
    <property type="match status" value="1"/>
</dbReference>
<dbReference type="PANTHER" id="PTHR11630:SF44">
    <property type="entry name" value="DNA REPLICATION LICENSING FACTOR MCM2"/>
    <property type="match status" value="1"/>
</dbReference>
<evidence type="ECO:0000256" key="16">
    <source>
        <dbReference type="ARBA" id="ARBA00074927"/>
    </source>
</evidence>
<keyword evidence="9" id="KW-0378">Hydrolase</keyword>
<dbReference type="GO" id="GO:0031261">
    <property type="term" value="C:DNA replication preinitiation complex"/>
    <property type="evidence" value="ECO:0007669"/>
    <property type="project" value="UniProtKB-ARBA"/>
</dbReference>
<dbReference type="InterPro" id="IPR027925">
    <property type="entry name" value="MCM_N"/>
</dbReference>
<comment type="subcellular location">
    <subcellularLocation>
        <location evidence="1">Nucleus</location>
    </subcellularLocation>
</comment>
<dbReference type="GO" id="GO:1902975">
    <property type="term" value="P:mitotic DNA replication initiation"/>
    <property type="evidence" value="ECO:0007669"/>
    <property type="project" value="TreeGrafter"/>
</dbReference>
<dbReference type="GO" id="GO:0008270">
    <property type="term" value="F:zinc ion binding"/>
    <property type="evidence" value="ECO:0007669"/>
    <property type="project" value="UniProtKB-KW"/>
</dbReference>
<evidence type="ECO:0000256" key="5">
    <source>
        <dbReference type="ARBA" id="ARBA00022705"/>
    </source>
</evidence>
<dbReference type="FunFam" id="3.40.50.300:FF:000138">
    <property type="entry name" value="DNA helicase"/>
    <property type="match status" value="1"/>
</dbReference>
<evidence type="ECO:0000256" key="7">
    <source>
        <dbReference type="ARBA" id="ARBA00022741"/>
    </source>
</evidence>
<evidence type="ECO:0000256" key="13">
    <source>
        <dbReference type="ARBA" id="ARBA00023125"/>
    </source>
</evidence>
<evidence type="ECO:0000256" key="12">
    <source>
        <dbReference type="ARBA" id="ARBA00022840"/>
    </source>
</evidence>
<gene>
    <name evidence="19" type="ORF">PNOK_0294200</name>
</gene>
<dbReference type="Gene3D" id="2.20.28.10">
    <property type="match status" value="1"/>
</dbReference>
<dbReference type="GO" id="GO:0043596">
    <property type="term" value="C:nuclear replication fork"/>
    <property type="evidence" value="ECO:0007669"/>
    <property type="project" value="UniProtKB-ARBA"/>
</dbReference>
<dbReference type="InterPro" id="IPR018525">
    <property type="entry name" value="MCM_CS"/>
</dbReference>
<keyword evidence="11" id="KW-0862">Zinc</keyword>
<dbReference type="SUPFAM" id="SSF50249">
    <property type="entry name" value="Nucleic acid-binding proteins"/>
    <property type="match status" value="1"/>
</dbReference>
<evidence type="ECO:0000256" key="14">
    <source>
        <dbReference type="ARBA" id="ARBA00023242"/>
    </source>
</evidence>
<dbReference type="PRINTS" id="PR01658">
    <property type="entry name" value="MCMPROTEIN2"/>
</dbReference>
<keyword evidence="20" id="KW-1185">Reference proteome</keyword>
<dbReference type="InterPro" id="IPR041562">
    <property type="entry name" value="MCM_lid"/>
</dbReference>
<dbReference type="Pfam" id="PF00493">
    <property type="entry name" value="MCM"/>
    <property type="match status" value="1"/>
</dbReference>
<dbReference type="GO" id="GO:0017116">
    <property type="term" value="F:single-stranded DNA helicase activity"/>
    <property type="evidence" value="ECO:0007669"/>
    <property type="project" value="TreeGrafter"/>
</dbReference>
<organism evidence="19 20">
    <name type="scientific">Pyrrhoderma noxium</name>
    <dbReference type="NCBI Taxonomy" id="2282107"/>
    <lineage>
        <taxon>Eukaryota</taxon>
        <taxon>Fungi</taxon>
        <taxon>Dikarya</taxon>
        <taxon>Basidiomycota</taxon>
        <taxon>Agaricomycotina</taxon>
        <taxon>Agaricomycetes</taxon>
        <taxon>Hymenochaetales</taxon>
        <taxon>Hymenochaetaceae</taxon>
        <taxon>Pyrrhoderma</taxon>
    </lineage>
</organism>
<dbReference type="AlphaFoldDB" id="A0A286ULI2"/>
<dbReference type="GO" id="GO:0005656">
    <property type="term" value="C:nuclear pre-replicative complex"/>
    <property type="evidence" value="ECO:0007669"/>
    <property type="project" value="UniProtKB-ARBA"/>
</dbReference>
<dbReference type="Gene3D" id="2.40.50.140">
    <property type="entry name" value="Nucleic acid-binding proteins"/>
    <property type="match status" value="1"/>
</dbReference>
<sequence length="924" mass="104203">MSSAANTPRRPKRARSPSRAPVQVTDTPQLNRRASESSLPPSSPAAFPDTDEFSSDQDAIPDLESDVVDEEEGDGEDLFGETLEDDYAANAALDTYSDSGINDEEQFEEISVAQRRQAERTMALRDRRERQGRRGGRATIRSLPPDILQSEESEDDGMDGGLLAGLKPRARRQYDERIEIDDAAGVEAEMPLEQLHDIKANSIAEWVAIDRVRRSIAKHFRHFLTSYTDENGASVHYPLIRNLGENNAESLEVSFTHLTDSIAVIAYFLVICPSAILAIFDEVALSVVLISYPHYERIHQEIHVRITDLPSTSSLRDLRRSHLNNLVRVTGVVTRRSGVFPQLKYVKFDCKKCGAILGPFYQDASKEVTISYCPACDGRGPFKVNQEQTIYRNYQKMTLQESPGSVPPGRLPRHREVILLWDLIDSAKPGEEVEVTGIYRNNYDASLNTKNGFPVFSTIIEANHINKKEDLFAAFRLTEEDERLIRSMAKDERIRRRIIKSIAPSIYGHEDIKTGIALSLFGGVPKDINRKHRIRGDINVLLLGDPGTAKSQFLKYVEKTAHRSVFTTGQGASAVGLTASVRKDPVTREWTLEGGALVLADKGTCLIDEFDKMNDADRTSIHEAMEQQSISISKAGIVTTLQARCSIVAAANPIRGRYNPTIPFQQNVELTEPILSRFDILCVVKDSVDPVADELLAKFVVGSHRRSHPYFDSETEELDVGTSLDEDVISQDLLRKYIMYAREKIRPKLFDLDQEKLSRLFADLRRESLATGSVPITVRHLESMIRMAEASAKMHLREYVRADDIDLAISVMVGSFVSAQKTSVKRTLERGFRKYLTQARDHEELLAFILGQLIKDKVRYYQLQHHEQPDKVSVPIKDLDERAKEHDIFDTQNFLQSRLFATNGYTIINENGVDKIQKVFRQDL</sequence>
<evidence type="ECO:0000256" key="6">
    <source>
        <dbReference type="ARBA" id="ARBA00022723"/>
    </source>
</evidence>
<evidence type="ECO:0000256" key="1">
    <source>
        <dbReference type="ARBA" id="ARBA00004123"/>
    </source>
</evidence>
<feature type="region of interest" description="Disordered" evidence="17">
    <location>
        <begin position="1"/>
        <end position="78"/>
    </location>
</feature>
<dbReference type="InParanoid" id="A0A286ULI2"/>
<keyword evidence="14" id="KW-0539">Nucleus</keyword>
<dbReference type="EMBL" id="NBII01000003">
    <property type="protein sequence ID" value="PAV20315.1"/>
    <property type="molecule type" value="Genomic_DNA"/>
</dbReference>
<keyword evidence="5" id="KW-0235">DNA replication</keyword>
<keyword evidence="7" id="KW-0547">Nucleotide-binding</keyword>
<dbReference type="InterPro" id="IPR031327">
    <property type="entry name" value="MCM"/>
</dbReference>
<evidence type="ECO:0000313" key="19">
    <source>
        <dbReference type="EMBL" id="PAV20315.1"/>
    </source>
</evidence>
<dbReference type="InterPro" id="IPR001208">
    <property type="entry name" value="MCM_dom"/>
</dbReference>
<protein>
    <recommendedName>
        <fullName evidence="4">DNA replication licensing factor MCM2</fullName>
        <ecNumber evidence="3">3.6.4.12</ecNumber>
    </recommendedName>
    <alternativeName>
        <fullName evidence="16">DNA replication licensing factor mcm2</fullName>
    </alternativeName>
</protein>